<dbReference type="NCBIfam" id="TIGR03725">
    <property type="entry name" value="T6A_YeaZ"/>
    <property type="match status" value="1"/>
</dbReference>
<dbReference type="Proteomes" id="UP000034516">
    <property type="component" value="Unassembled WGS sequence"/>
</dbReference>
<evidence type="ECO:0000313" key="2">
    <source>
        <dbReference type="EMBL" id="KKS42111.1"/>
    </source>
</evidence>
<organism evidence="2 3">
    <name type="scientific">Candidatus Kuenenbacteria bacterium GW2011_GWA2_42_15</name>
    <dbReference type="NCBI Taxonomy" id="1618677"/>
    <lineage>
        <taxon>Bacteria</taxon>
        <taxon>Candidatus Kueneniibacteriota</taxon>
    </lineage>
</organism>
<dbReference type="PATRIC" id="fig|1618677.3.peg.401"/>
<gene>
    <name evidence="2" type="ORF">UV02_C0020G0022</name>
</gene>
<reference evidence="2 3" key="1">
    <citation type="journal article" date="2015" name="Nature">
        <title>rRNA introns, odd ribosomes, and small enigmatic genomes across a large radiation of phyla.</title>
        <authorList>
            <person name="Brown C.T."/>
            <person name="Hug L.A."/>
            <person name="Thomas B.C."/>
            <person name="Sharon I."/>
            <person name="Castelle C.J."/>
            <person name="Singh A."/>
            <person name="Wilkins M.J."/>
            <person name="Williams K.H."/>
            <person name="Banfield J.F."/>
        </authorList>
    </citation>
    <scope>NUCLEOTIDE SEQUENCE [LARGE SCALE GENOMIC DNA]</scope>
</reference>
<dbReference type="InterPro" id="IPR000905">
    <property type="entry name" value="Gcp-like_dom"/>
</dbReference>
<protein>
    <submittedName>
        <fullName evidence="2">Peptidase M22</fullName>
    </submittedName>
</protein>
<evidence type="ECO:0000313" key="3">
    <source>
        <dbReference type="Proteomes" id="UP000034516"/>
    </source>
</evidence>
<accession>A0A0G1B738</accession>
<dbReference type="InterPro" id="IPR022496">
    <property type="entry name" value="T6A_TsaB"/>
</dbReference>
<dbReference type="EMBL" id="LCCW01000020">
    <property type="protein sequence ID" value="KKS42111.1"/>
    <property type="molecule type" value="Genomic_DNA"/>
</dbReference>
<dbReference type="SUPFAM" id="SSF53067">
    <property type="entry name" value="Actin-like ATPase domain"/>
    <property type="match status" value="1"/>
</dbReference>
<evidence type="ECO:0000259" key="1">
    <source>
        <dbReference type="Pfam" id="PF00814"/>
    </source>
</evidence>
<dbReference type="Pfam" id="PF00814">
    <property type="entry name" value="TsaD"/>
    <property type="match status" value="1"/>
</dbReference>
<dbReference type="AlphaFoldDB" id="A0A0G1B738"/>
<dbReference type="InterPro" id="IPR043129">
    <property type="entry name" value="ATPase_NBD"/>
</dbReference>
<comment type="caution">
    <text evidence="2">The sequence shown here is derived from an EMBL/GenBank/DDBJ whole genome shotgun (WGS) entry which is preliminary data.</text>
</comment>
<name>A0A0G1B738_9BACT</name>
<feature type="domain" description="Gcp-like" evidence="1">
    <location>
        <begin position="35"/>
        <end position="96"/>
    </location>
</feature>
<dbReference type="GO" id="GO:0002949">
    <property type="term" value="P:tRNA threonylcarbamoyladenosine modification"/>
    <property type="evidence" value="ECO:0007669"/>
    <property type="project" value="InterPro"/>
</dbReference>
<sequence length="162" mass="17692">MYLFINTASAEFIQLALTDGQGQILVKKNIKAKYKQSEKLLPGVENLLKAYGNTPLRKLQGIVVVKGPGSFTALRIGLTVANTMAFGLNIPVVGVMDGEFEKIIGEGIKKLKGSIEAPHPLKILAGQGRLDQQHGRLSQRSSYVMPEYGMEPNITIKNTIKQ</sequence>
<proteinExistence type="predicted"/>
<dbReference type="Gene3D" id="3.30.420.40">
    <property type="match status" value="1"/>
</dbReference>